<evidence type="ECO:0000256" key="1">
    <source>
        <dbReference type="SAM" id="MobiDB-lite"/>
    </source>
</evidence>
<proteinExistence type="predicted"/>
<protein>
    <submittedName>
        <fullName evidence="2">Uncharacterized protein</fullName>
    </submittedName>
</protein>
<feature type="region of interest" description="Disordered" evidence="1">
    <location>
        <begin position="1"/>
        <end position="40"/>
    </location>
</feature>
<sequence length="124" mass="13929">MKWQQSNDESKVTGGEPRTNKLVKKGAKNSSSSSSSSKLNTSAFPFYKQCLKCCCLGCQTIKIWQRWLSVPTGIKENERKRKQRDICTKTQQHFVVPQHKVVPSRSLALIPIPGLQPLGAKDGW</sequence>
<gene>
    <name evidence="2" type="ORF">TVY486_1011350</name>
</gene>
<dbReference type="AlphaFoldDB" id="G0U882"/>
<organism evidence="2">
    <name type="scientific">Trypanosoma vivax (strain Y486)</name>
    <dbReference type="NCBI Taxonomy" id="1055687"/>
    <lineage>
        <taxon>Eukaryota</taxon>
        <taxon>Discoba</taxon>
        <taxon>Euglenozoa</taxon>
        <taxon>Kinetoplastea</taxon>
        <taxon>Metakinetoplastina</taxon>
        <taxon>Trypanosomatida</taxon>
        <taxon>Trypanosomatidae</taxon>
        <taxon>Trypanosoma</taxon>
        <taxon>Duttonella</taxon>
    </lineage>
</organism>
<accession>G0U882</accession>
<dbReference type="EMBL" id="HE573026">
    <property type="protein sequence ID" value="CCC52092.1"/>
    <property type="molecule type" value="Genomic_DNA"/>
</dbReference>
<reference evidence="2" key="1">
    <citation type="journal article" date="2012" name="Proc. Natl. Acad. Sci. U.S.A.">
        <title>Antigenic diversity is generated by distinct evolutionary mechanisms in African trypanosome species.</title>
        <authorList>
            <person name="Jackson A.P."/>
            <person name="Berry A."/>
            <person name="Aslett M."/>
            <person name="Allison H.C."/>
            <person name="Burton P."/>
            <person name="Vavrova-Anderson J."/>
            <person name="Brown R."/>
            <person name="Browne H."/>
            <person name="Corton N."/>
            <person name="Hauser H."/>
            <person name="Gamble J."/>
            <person name="Gilderthorp R."/>
            <person name="Marcello L."/>
            <person name="McQuillan J."/>
            <person name="Otto T.D."/>
            <person name="Quail M.A."/>
            <person name="Sanders M.J."/>
            <person name="van Tonder A."/>
            <person name="Ginger M.L."/>
            <person name="Field M.C."/>
            <person name="Barry J.D."/>
            <person name="Hertz-Fowler C."/>
            <person name="Berriman M."/>
        </authorList>
    </citation>
    <scope>NUCLEOTIDE SEQUENCE</scope>
    <source>
        <strain evidence="2">Y486</strain>
    </source>
</reference>
<name>G0U882_TRYVY</name>
<evidence type="ECO:0000313" key="2">
    <source>
        <dbReference type="EMBL" id="CCC52092.1"/>
    </source>
</evidence>